<keyword evidence="3" id="KW-1185">Reference proteome</keyword>
<dbReference type="InterPro" id="IPR036047">
    <property type="entry name" value="F-box-like_dom_sf"/>
</dbReference>
<reference evidence="2 3" key="1">
    <citation type="journal article" date="2019" name="Environ. Microbiol.">
        <title>At the nexus of three kingdoms: the genome of the mycorrhizal fungus Gigaspora margarita provides insights into plant, endobacterial and fungal interactions.</title>
        <authorList>
            <person name="Venice F."/>
            <person name="Ghignone S."/>
            <person name="Salvioli di Fossalunga A."/>
            <person name="Amselem J."/>
            <person name="Novero M."/>
            <person name="Xianan X."/>
            <person name="Sedzielewska Toro K."/>
            <person name="Morin E."/>
            <person name="Lipzen A."/>
            <person name="Grigoriev I.V."/>
            <person name="Henrissat B."/>
            <person name="Martin F.M."/>
            <person name="Bonfante P."/>
        </authorList>
    </citation>
    <scope>NUCLEOTIDE SEQUENCE [LARGE SCALE GENOMIC DNA]</scope>
    <source>
        <strain evidence="2 3">BEG34</strain>
    </source>
</reference>
<dbReference type="OrthoDB" id="2350118at2759"/>
<dbReference type="SUPFAM" id="SSF81383">
    <property type="entry name" value="F-box domain"/>
    <property type="match status" value="1"/>
</dbReference>
<evidence type="ECO:0000259" key="1">
    <source>
        <dbReference type="Pfam" id="PF12937"/>
    </source>
</evidence>
<evidence type="ECO:0000313" key="3">
    <source>
        <dbReference type="Proteomes" id="UP000439903"/>
    </source>
</evidence>
<protein>
    <recommendedName>
        <fullName evidence="1">F-box domain-containing protein</fullName>
    </recommendedName>
</protein>
<sequence>MITLPNECYYEIFNNLQHNYKTLFSCALVNREWCRFIIPILWSEPRRYFSDTRLIRICLLTLNAEEQAFLIPFKISLPSYSKPLFEYTSYITSVSEFLFEGIKNWLRYNKYSRGLGNVVKHSLITMFLRTGKNLKYLYIDETICSPIILEYFYKNSTVNTVDFVPSYDINDDFKSKAIDGLNENIIGST</sequence>
<feature type="domain" description="F-box" evidence="1">
    <location>
        <begin position="3"/>
        <end position="45"/>
    </location>
</feature>
<proteinExistence type="predicted"/>
<dbReference type="AlphaFoldDB" id="A0A8H3XJJ6"/>
<name>A0A8H3XJJ6_GIGMA</name>
<gene>
    <name evidence="2" type="ORF">F8M41_025282</name>
</gene>
<dbReference type="CDD" id="cd09917">
    <property type="entry name" value="F-box_SF"/>
    <property type="match status" value="1"/>
</dbReference>
<dbReference type="InterPro" id="IPR001810">
    <property type="entry name" value="F-box_dom"/>
</dbReference>
<organism evidence="2 3">
    <name type="scientific">Gigaspora margarita</name>
    <dbReference type="NCBI Taxonomy" id="4874"/>
    <lineage>
        <taxon>Eukaryota</taxon>
        <taxon>Fungi</taxon>
        <taxon>Fungi incertae sedis</taxon>
        <taxon>Mucoromycota</taxon>
        <taxon>Glomeromycotina</taxon>
        <taxon>Glomeromycetes</taxon>
        <taxon>Diversisporales</taxon>
        <taxon>Gigasporaceae</taxon>
        <taxon>Gigaspora</taxon>
    </lineage>
</organism>
<dbReference type="Pfam" id="PF12937">
    <property type="entry name" value="F-box-like"/>
    <property type="match status" value="1"/>
</dbReference>
<accession>A0A8H3XJJ6</accession>
<evidence type="ECO:0000313" key="2">
    <source>
        <dbReference type="EMBL" id="KAF0471044.1"/>
    </source>
</evidence>
<dbReference type="Proteomes" id="UP000439903">
    <property type="component" value="Unassembled WGS sequence"/>
</dbReference>
<dbReference type="EMBL" id="WTPW01000897">
    <property type="protein sequence ID" value="KAF0471044.1"/>
    <property type="molecule type" value="Genomic_DNA"/>
</dbReference>
<comment type="caution">
    <text evidence="2">The sequence shown here is derived from an EMBL/GenBank/DDBJ whole genome shotgun (WGS) entry which is preliminary data.</text>
</comment>